<evidence type="ECO:0000256" key="4">
    <source>
        <dbReference type="ARBA" id="ARBA00022622"/>
    </source>
</evidence>
<dbReference type="GO" id="GO:0009986">
    <property type="term" value="C:cell surface"/>
    <property type="evidence" value="ECO:0007669"/>
    <property type="project" value="TreeGrafter"/>
</dbReference>
<dbReference type="GO" id="GO:0098552">
    <property type="term" value="C:side of membrane"/>
    <property type="evidence" value="ECO:0007669"/>
    <property type="project" value="UniProtKB-KW"/>
</dbReference>
<keyword evidence="3" id="KW-1003">Cell membrane</keyword>
<evidence type="ECO:0000313" key="14">
    <source>
        <dbReference type="WBParaSite" id="PSAMB.scaffold792size41295.g8925.t1"/>
    </source>
</evidence>
<feature type="region of interest" description="Disordered" evidence="12">
    <location>
        <begin position="29"/>
        <end position="64"/>
    </location>
</feature>
<proteinExistence type="inferred from homology"/>
<dbReference type="GO" id="GO:0016477">
    <property type="term" value="P:cell migration"/>
    <property type="evidence" value="ECO:0007669"/>
    <property type="project" value="TreeGrafter"/>
</dbReference>
<keyword evidence="7" id="KW-0472">Membrane</keyword>
<dbReference type="AlphaFoldDB" id="A0A914XGA7"/>
<evidence type="ECO:0000256" key="5">
    <source>
        <dbReference type="ARBA" id="ARBA00022729"/>
    </source>
</evidence>
<accession>A0A914XGA7</accession>
<evidence type="ECO:0000256" key="11">
    <source>
        <dbReference type="RuleBase" id="RU003518"/>
    </source>
</evidence>
<keyword evidence="13" id="KW-1185">Reference proteome</keyword>
<dbReference type="GO" id="GO:0045202">
    <property type="term" value="C:synapse"/>
    <property type="evidence" value="ECO:0007669"/>
    <property type="project" value="TreeGrafter"/>
</dbReference>
<keyword evidence="4" id="KW-0336">GPI-anchor</keyword>
<dbReference type="Proteomes" id="UP000887566">
    <property type="component" value="Unplaced"/>
</dbReference>
<evidence type="ECO:0000256" key="6">
    <source>
        <dbReference type="ARBA" id="ARBA00022974"/>
    </source>
</evidence>
<dbReference type="InterPro" id="IPR001863">
    <property type="entry name" value="Glypican"/>
</dbReference>
<keyword evidence="6" id="KW-0654">Proteoglycan</keyword>
<sequence>MDPQPSCSHHHPSICEDEPTLKVRRMPLRTPTVQRLPPSGLRSSSCTKSQSSAVRPIPARRHDEHSGLPTALHILLLTVIGLSLAVPADATSKNESSATNSVGCAHMPSLINGLSRSRSLPKIDERTVPSRPIAGDHLKVCTQSLTCCTEEMEIRLTNESGEDFQRRIQDKIIGLRHTFESRSSRFDRFFRELLTSARKELHTMFVQTYGGFYERHADVFSGLFDNLTDYYTTGRSDVSESLDGFYQTLYRRMFTIMNPLMPVTDEKWECMKPTMDELHPFGDVPRKMTQQVQRSMVAARVFVEALATARDVVHRVMELNLSSACSTGLMRMSYCSACGGVPDVRPCNNLCLNVMKGCLARQTELDADWNAFIGMYVFR</sequence>
<feature type="compositionally biased region" description="Polar residues" evidence="12">
    <location>
        <begin position="41"/>
        <end position="53"/>
    </location>
</feature>
<dbReference type="GO" id="GO:0009966">
    <property type="term" value="P:regulation of signal transduction"/>
    <property type="evidence" value="ECO:0007669"/>
    <property type="project" value="InterPro"/>
</dbReference>
<evidence type="ECO:0000256" key="8">
    <source>
        <dbReference type="ARBA" id="ARBA00023180"/>
    </source>
</evidence>
<dbReference type="GO" id="GO:0005886">
    <property type="term" value="C:plasma membrane"/>
    <property type="evidence" value="ECO:0007669"/>
    <property type="project" value="UniProtKB-SubCell"/>
</dbReference>
<keyword evidence="10" id="KW-0449">Lipoprotein</keyword>
<dbReference type="GO" id="GO:1905475">
    <property type="term" value="P:regulation of protein localization to membrane"/>
    <property type="evidence" value="ECO:0007669"/>
    <property type="project" value="TreeGrafter"/>
</dbReference>
<dbReference type="PANTHER" id="PTHR10822:SF30">
    <property type="entry name" value="DALLY-LIKE, ISOFORM A"/>
    <property type="match status" value="1"/>
</dbReference>
<feature type="region of interest" description="Disordered" evidence="12">
    <location>
        <begin position="1"/>
        <end position="20"/>
    </location>
</feature>
<keyword evidence="5" id="KW-0732">Signal</keyword>
<comment type="subcellular location">
    <subcellularLocation>
        <location evidence="1">Cell membrane</location>
        <topology evidence="1">Lipid-anchor</topology>
        <topology evidence="1">GPI-anchor</topology>
    </subcellularLocation>
</comment>
<comment type="similarity">
    <text evidence="2 11">Belongs to the glypican family.</text>
</comment>
<evidence type="ECO:0000256" key="3">
    <source>
        <dbReference type="ARBA" id="ARBA00022475"/>
    </source>
</evidence>
<evidence type="ECO:0000256" key="10">
    <source>
        <dbReference type="ARBA" id="ARBA00023288"/>
    </source>
</evidence>
<reference evidence="14" key="1">
    <citation type="submission" date="2022-11" db="UniProtKB">
        <authorList>
            <consortium name="WormBaseParasite"/>
        </authorList>
    </citation>
    <scope>IDENTIFICATION</scope>
</reference>
<keyword evidence="8" id="KW-0325">Glycoprotein</keyword>
<evidence type="ECO:0000256" key="9">
    <source>
        <dbReference type="ARBA" id="ARBA00023207"/>
    </source>
</evidence>
<organism evidence="13 14">
    <name type="scientific">Plectus sambesii</name>
    <dbReference type="NCBI Taxonomy" id="2011161"/>
    <lineage>
        <taxon>Eukaryota</taxon>
        <taxon>Metazoa</taxon>
        <taxon>Ecdysozoa</taxon>
        <taxon>Nematoda</taxon>
        <taxon>Chromadorea</taxon>
        <taxon>Plectida</taxon>
        <taxon>Plectina</taxon>
        <taxon>Plectoidea</taxon>
        <taxon>Plectidae</taxon>
        <taxon>Plectus</taxon>
    </lineage>
</organism>
<protein>
    <submittedName>
        <fullName evidence="14">Glypican-6</fullName>
    </submittedName>
</protein>
<evidence type="ECO:0000256" key="12">
    <source>
        <dbReference type="SAM" id="MobiDB-lite"/>
    </source>
</evidence>
<keyword evidence="9" id="KW-0357">Heparan sulfate</keyword>
<evidence type="ECO:0000256" key="1">
    <source>
        <dbReference type="ARBA" id="ARBA00004609"/>
    </source>
</evidence>
<evidence type="ECO:0000256" key="2">
    <source>
        <dbReference type="ARBA" id="ARBA00010260"/>
    </source>
</evidence>
<dbReference type="GO" id="GO:0005576">
    <property type="term" value="C:extracellular region"/>
    <property type="evidence" value="ECO:0007669"/>
    <property type="project" value="TreeGrafter"/>
</dbReference>
<dbReference type="Pfam" id="PF01153">
    <property type="entry name" value="Glypican"/>
    <property type="match status" value="1"/>
</dbReference>
<name>A0A914XGA7_9BILA</name>
<evidence type="ECO:0000256" key="7">
    <source>
        <dbReference type="ARBA" id="ARBA00023136"/>
    </source>
</evidence>
<evidence type="ECO:0000313" key="13">
    <source>
        <dbReference type="Proteomes" id="UP000887566"/>
    </source>
</evidence>
<dbReference type="PANTHER" id="PTHR10822">
    <property type="entry name" value="GLYPICAN"/>
    <property type="match status" value="1"/>
</dbReference>
<dbReference type="WBParaSite" id="PSAMB.scaffold792size41295.g8925.t1">
    <property type="protein sequence ID" value="PSAMB.scaffold792size41295.g8925.t1"/>
    <property type="gene ID" value="PSAMB.scaffold792size41295.g8925"/>
</dbReference>